<dbReference type="CDD" id="cd05829">
    <property type="entry name" value="Sortase_F"/>
    <property type="match status" value="1"/>
</dbReference>
<evidence type="ECO:0000313" key="3">
    <source>
        <dbReference type="EMBL" id="GAA2712224.1"/>
    </source>
</evidence>
<dbReference type="NCBIfam" id="NF033748">
    <property type="entry name" value="class_F_sortase"/>
    <property type="match status" value="1"/>
</dbReference>
<dbReference type="RefSeq" id="WP_344434058.1">
    <property type="nucleotide sequence ID" value="NZ_BAAASL010000005.1"/>
</dbReference>
<evidence type="ECO:0000256" key="2">
    <source>
        <dbReference type="SAM" id="MobiDB-lite"/>
    </source>
</evidence>
<feature type="region of interest" description="Disordered" evidence="2">
    <location>
        <begin position="220"/>
        <end position="253"/>
    </location>
</feature>
<dbReference type="InterPro" id="IPR042001">
    <property type="entry name" value="Sortase_F"/>
</dbReference>
<dbReference type="SUPFAM" id="SSF63817">
    <property type="entry name" value="Sortase"/>
    <property type="match status" value="1"/>
</dbReference>
<protein>
    <submittedName>
        <fullName evidence="3">Class F sortase</fullName>
    </submittedName>
</protein>
<dbReference type="InterPro" id="IPR005754">
    <property type="entry name" value="Sortase"/>
</dbReference>
<reference evidence="4" key="1">
    <citation type="journal article" date="2019" name="Int. J. Syst. Evol. Microbiol.">
        <title>The Global Catalogue of Microorganisms (GCM) 10K type strain sequencing project: providing services to taxonomists for standard genome sequencing and annotation.</title>
        <authorList>
            <consortium name="The Broad Institute Genomics Platform"/>
            <consortium name="The Broad Institute Genome Sequencing Center for Infectious Disease"/>
            <person name="Wu L."/>
            <person name="Ma J."/>
        </authorList>
    </citation>
    <scope>NUCLEOTIDE SEQUENCE [LARGE SCALE GENOMIC DNA]</scope>
    <source>
        <strain evidence="4">JCM 4542</strain>
    </source>
</reference>
<feature type="region of interest" description="Disordered" evidence="2">
    <location>
        <begin position="35"/>
        <end position="72"/>
    </location>
</feature>
<evidence type="ECO:0000256" key="1">
    <source>
        <dbReference type="ARBA" id="ARBA00022801"/>
    </source>
</evidence>
<sequence>MSPARTGGRNRRLLTGTAWAALLLALWLCGHHSVDESTTSAPQTGATAAPRRSHARDLPPAIDPLPGAGPQGLAIKAMGLEAPIEAHGLDPRGGVETPPYSRPNAVSWYQDGPAPGSTGAAVLVGHVDTQQSPAVFYELSTIKRGVKITVTRKDGSVAEFTVEDVTVVDKDHWDDEKVYAPKDPERAELRLITCGGDYNRTKHEYTANVVVSAYLTGVGHTAAAPKPSPAAPAEEGEEDEGQTQARALARTRA</sequence>
<feature type="compositionally biased region" description="Low complexity" evidence="2">
    <location>
        <begin position="242"/>
        <end position="253"/>
    </location>
</feature>
<keyword evidence="4" id="KW-1185">Reference proteome</keyword>
<comment type="caution">
    <text evidence="3">The sequence shown here is derived from an EMBL/GenBank/DDBJ whole genome shotgun (WGS) entry which is preliminary data.</text>
</comment>
<dbReference type="EMBL" id="BAAASL010000005">
    <property type="protein sequence ID" value="GAA2712224.1"/>
    <property type="molecule type" value="Genomic_DNA"/>
</dbReference>
<gene>
    <name evidence="3" type="ORF">GCM10010315_15380</name>
</gene>
<name>A0ABP6G656_9ACTN</name>
<keyword evidence="1" id="KW-0378">Hydrolase</keyword>
<dbReference type="Pfam" id="PF04203">
    <property type="entry name" value="Sortase"/>
    <property type="match status" value="1"/>
</dbReference>
<evidence type="ECO:0000313" key="4">
    <source>
        <dbReference type="Proteomes" id="UP001500886"/>
    </source>
</evidence>
<accession>A0ABP6G656</accession>
<organism evidence="3 4">
    <name type="scientific">Streptomyces luteosporeus</name>
    <dbReference type="NCBI Taxonomy" id="173856"/>
    <lineage>
        <taxon>Bacteria</taxon>
        <taxon>Bacillati</taxon>
        <taxon>Actinomycetota</taxon>
        <taxon>Actinomycetes</taxon>
        <taxon>Kitasatosporales</taxon>
        <taxon>Streptomycetaceae</taxon>
        <taxon>Streptomyces</taxon>
    </lineage>
</organism>
<dbReference type="Gene3D" id="2.40.260.10">
    <property type="entry name" value="Sortase"/>
    <property type="match status" value="1"/>
</dbReference>
<feature type="compositionally biased region" description="Polar residues" evidence="2">
    <location>
        <begin position="36"/>
        <end position="46"/>
    </location>
</feature>
<dbReference type="InterPro" id="IPR023365">
    <property type="entry name" value="Sortase_dom-sf"/>
</dbReference>
<dbReference type="Proteomes" id="UP001500886">
    <property type="component" value="Unassembled WGS sequence"/>
</dbReference>
<proteinExistence type="predicted"/>